<keyword evidence="2" id="KW-0238">DNA-binding</keyword>
<dbReference type="InterPro" id="IPR036388">
    <property type="entry name" value="WH-like_DNA-bd_sf"/>
</dbReference>
<dbReference type="InterPro" id="IPR051011">
    <property type="entry name" value="Metal_resp_trans_reg"/>
</dbReference>
<dbReference type="RefSeq" id="WP_044216082.1">
    <property type="nucleotide sequence ID" value="NZ_CAKZLC010000318.1"/>
</dbReference>
<feature type="domain" description="HTH arsR-type" evidence="4">
    <location>
        <begin position="20"/>
        <end position="112"/>
    </location>
</feature>
<dbReference type="Pfam" id="PF01022">
    <property type="entry name" value="HTH_5"/>
    <property type="match status" value="1"/>
</dbReference>
<dbReference type="PROSITE" id="PS50987">
    <property type="entry name" value="HTH_ARSR_2"/>
    <property type="match status" value="1"/>
</dbReference>
<dbReference type="OrthoDB" id="9798835at2"/>
<accession>A0A098SD23</accession>
<protein>
    <submittedName>
        <fullName evidence="5">ArsR family transcriptional regulator</fullName>
    </submittedName>
</protein>
<dbReference type="NCBIfam" id="NF033788">
    <property type="entry name" value="HTH_metalloreg"/>
    <property type="match status" value="1"/>
</dbReference>
<dbReference type="PRINTS" id="PR00778">
    <property type="entry name" value="HTHARSR"/>
</dbReference>
<dbReference type="InterPro" id="IPR011991">
    <property type="entry name" value="ArsR-like_HTH"/>
</dbReference>
<dbReference type="GO" id="GO:0003677">
    <property type="term" value="F:DNA binding"/>
    <property type="evidence" value="ECO:0007669"/>
    <property type="project" value="UniProtKB-KW"/>
</dbReference>
<dbReference type="SUPFAM" id="SSF46785">
    <property type="entry name" value="Winged helix' DNA-binding domain"/>
    <property type="match status" value="1"/>
</dbReference>
<dbReference type="STRING" id="1524460.IX84_01935"/>
<gene>
    <name evidence="5" type="ORF">IX84_01935</name>
</gene>
<dbReference type="GO" id="GO:0003700">
    <property type="term" value="F:DNA-binding transcription factor activity"/>
    <property type="evidence" value="ECO:0007669"/>
    <property type="project" value="InterPro"/>
</dbReference>
<reference evidence="5 6" key="1">
    <citation type="journal article" date="2014" name="Int. J. Syst. Evol. Microbiol.">
        <title>Phaeodactylibacter xiamenensis gen. nov., sp. nov., a member of the family Saprospiraceae isolated from the marine alga Phaeodactylum tricornutum.</title>
        <authorList>
            <person name="Chen Z.Jr."/>
            <person name="Lei X."/>
            <person name="Lai Q."/>
            <person name="Li Y."/>
            <person name="Zhang B."/>
            <person name="Zhang J."/>
            <person name="Zhang H."/>
            <person name="Yang L."/>
            <person name="Zheng W."/>
            <person name="Tian Y."/>
            <person name="Yu Z."/>
            <person name="Xu H.Jr."/>
            <person name="Zheng T."/>
        </authorList>
    </citation>
    <scope>NUCLEOTIDE SEQUENCE [LARGE SCALE GENOMIC DNA]</scope>
    <source>
        <strain evidence="5 6">KD52</strain>
    </source>
</reference>
<evidence type="ECO:0000256" key="2">
    <source>
        <dbReference type="ARBA" id="ARBA00023125"/>
    </source>
</evidence>
<organism evidence="5 6">
    <name type="scientific">Phaeodactylibacter xiamenensis</name>
    <dbReference type="NCBI Taxonomy" id="1524460"/>
    <lineage>
        <taxon>Bacteria</taxon>
        <taxon>Pseudomonadati</taxon>
        <taxon>Bacteroidota</taxon>
        <taxon>Saprospiria</taxon>
        <taxon>Saprospirales</taxon>
        <taxon>Haliscomenobacteraceae</taxon>
        <taxon>Phaeodactylibacter</taxon>
    </lineage>
</organism>
<dbReference type="Proteomes" id="UP000029736">
    <property type="component" value="Unassembled WGS sequence"/>
</dbReference>
<dbReference type="InterPro" id="IPR001845">
    <property type="entry name" value="HTH_ArsR_DNA-bd_dom"/>
</dbReference>
<evidence type="ECO:0000256" key="1">
    <source>
        <dbReference type="ARBA" id="ARBA00023015"/>
    </source>
</evidence>
<dbReference type="AlphaFoldDB" id="A0A098SD23"/>
<evidence type="ECO:0000259" key="4">
    <source>
        <dbReference type="PROSITE" id="PS50987"/>
    </source>
</evidence>
<evidence type="ECO:0000256" key="3">
    <source>
        <dbReference type="ARBA" id="ARBA00023163"/>
    </source>
</evidence>
<keyword evidence="6" id="KW-1185">Reference proteome</keyword>
<dbReference type="PANTHER" id="PTHR43132:SF2">
    <property type="entry name" value="ARSENICAL RESISTANCE OPERON REPRESSOR ARSR-RELATED"/>
    <property type="match status" value="1"/>
</dbReference>
<keyword evidence="1" id="KW-0805">Transcription regulation</keyword>
<evidence type="ECO:0000313" key="6">
    <source>
        <dbReference type="Proteomes" id="UP000029736"/>
    </source>
</evidence>
<dbReference type="InterPro" id="IPR036390">
    <property type="entry name" value="WH_DNA-bd_sf"/>
</dbReference>
<name>A0A098SD23_9BACT</name>
<sequence>MRKQKNETVTLNQGDSDITLDYAELRKAVLVLRAINHKLRQRIIGLLEESESMTVTDIYIKLRLEQSVASQHLAILRRAGVVDTERQGKFINYSLNRDRIAQISRLVDELAS</sequence>
<keyword evidence="3" id="KW-0804">Transcription</keyword>
<dbReference type="SMART" id="SM00418">
    <property type="entry name" value="HTH_ARSR"/>
    <property type="match status" value="1"/>
</dbReference>
<dbReference type="Gene3D" id="1.10.10.10">
    <property type="entry name" value="Winged helix-like DNA-binding domain superfamily/Winged helix DNA-binding domain"/>
    <property type="match status" value="1"/>
</dbReference>
<evidence type="ECO:0000313" key="5">
    <source>
        <dbReference type="EMBL" id="KGE89558.1"/>
    </source>
</evidence>
<dbReference type="CDD" id="cd00090">
    <property type="entry name" value="HTH_ARSR"/>
    <property type="match status" value="1"/>
</dbReference>
<comment type="caution">
    <text evidence="5">The sequence shown here is derived from an EMBL/GenBank/DDBJ whole genome shotgun (WGS) entry which is preliminary data.</text>
</comment>
<dbReference type="PANTHER" id="PTHR43132">
    <property type="entry name" value="ARSENICAL RESISTANCE OPERON REPRESSOR ARSR-RELATED"/>
    <property type="match status" value="1"/>
</dbReference>
<dbReference type="EMBL" id="JPOS01000004">
    <property type="protein sequence ID" value="KGE89558.1"/>
    <property type="molecule type" value="Genomic_DNA"/>
</dbReference>
<proteinExistence type="predicted"/>